<protein>
    <submittedName>
        <fullName evidence="2">Uncharacterized protein</fullName>
    </submittedName>
</protein>
<evidence type="ECO:0000313" key="2">
    <source>
        <dbReference type="EMBL" id="SMR04050.1"/>
    </source>
</evidence>
<accession>A0A1Y6HP78</accession>
<dbReference type="Proteomes" id="UP000195953">
    <property type="component" value="Chromosome 1"/>
</dbReference>
<sequence>MCVVVAIEKNGHDDVMRNENELSVKSRLCVRGDCVLRVAALSVRKSRFRPYFRVWQVLRQFGQARRWFNIRSRQRDAVRRRRLGSSAVNLYLAASYTSHRHIRLTGIGVADNRKSRSVTTASND</sequence>
<organism evidence="2 4">
    <name type="scientific">Xanthomonas fragariae</name>
    <dbReference type="NCBI Taxonomy" id="48664"/>
    <lineage>
        <taxon>Bacteria</taxon>
        <taxon>Pseudomonadati</taxon>
        <taxon>Pseudomonadota</taxon>
        <taxon>Gammaproteobacteria</taxon>
        <taxon>Lysobacterales</taxon>
        <taxon>Lysobacteraceae</taxon>
        <taxon>Xanthomonas</taxon>
    </lineage>
</organism>
<dbReference type="GeneID" id="61896340"/>
<reference evidence="2 4" key="1">
    <citation type="submission" date="2017-05" db="EMBL/GenBank/DDBJ databases">
        <authorList>
            <person name="Song R."/>
            <person name="Chenine A.L."/>
            <person name="Ruprecht R.M."/>
        </authorList>
    </citation>
    <scope>NUCLEOTIDE SEQUENCE [LARGE SCALE GENOMIC DNA]</scope>
    <source>
        <strain evidence="2">PD5205</strain>
    </source>
</reference>
<proteinExistence type="predicted"/>
<dbReference type="RefSeq" id="WP_145954069.1">
    <property type="nucleotide sequence ID" value="NZ_CP016830.1"/>
</dbReference>
<dbReference type="EMBL" id="LT853882">
    <property type="protein sequence ID" value="SMQ98486.1"/>
    <property type="molecule type" value="Genomic_DNA"/>
</dbReference>
<name>A0A1Y6HP78_9XANT</name>
<evidence type="ECO:0000313" key="3">
    <source>
        <dbReference type="Proteomes" id="UP000195877"/>
    </source>
</evidence>
<dbReference type="Proteomes" id="UP000195877">
    <property type="component" value="Chromosome 1"/>
</dbReference>
<gene>
    <name evidence="2" type="ORF">PD5205_02760</name>
    <name evidence="1" type="ORF">PD885_01235</name>
</gene>
<dbReference type="AlphaFoldDB" id="A0A1Y6HP78"/>
<dbReference type="EMBL" id="LT853885">
    <property type="protein sequence ID" value="SMR04050.1"/>
    <property type="molecule type" value="Genomic_DNA"/>
</dbReference>
<evidence type="ECO:0000313" key="4">
    <source>
        <dbReference type="Proteomes" id="UP000195953"/>
    </source>
</evidence>
<keyword evidence="3" id="KW-1185">Reference proteome</keyword>
<reference evidence="1 3" key="2">
    <citation type="submission" date="2017-05" db="EMBL/GenBank/DDBJ databases">
        <authorList>
            <person name="Blom J."/>
        </authorList>
    </citation>
    <scope>NUCLEOTIDE SEQUENCE [LARGE SCALE GENOMIC DNA]</scope>
    <source>
        <strain evidence="1">PD885</strain>
    </source>
</reference>
<evidence type="ECO:0000313" key="1">
    <source>
        <dbReference type="EMBL" id="SMQ98486.1"/>
    </source>
</evidence>